<dbReference type="EMBL" id="CP006912">
    <property type="protein sequence ID" value="AHB49851.1"/>
    <property type="molecule type" value="Genomic_DNA"/>
</dbReference>
<keyword evidence="2" id="KW-0812">Transmembrane</keyword>
<sequence length="95" mass="10448">MSFKKFATSAAVITGLVAANLSPLAATAANARDGWHGKRGHHYSRHYDDRRYEHRHGRSHGYKKHRHNKDRDLAKGIAIGLGVLAVGAILSSAHR</sequence>
<organism evidence="4 5">
    <name type="scientific">Hyphomicrobium nitrativorans NL23</name>
    <dbReference type="NCBI Taxonomy" id="1029756"/>
    <lineage>
        <taxon>Bacteria</taxon>
        <taxon>Pseudomonadati</taxon>
        <taxon>Pseudomonadota</taxon>
        <taxon>Alphaproteobacteria</taxon>
        <taxon>Hyphomicrobiales</taxon>
        <taxon>Hyphomicrobiaceae</taxon>
        <taxon>Hyphomicrobium</taxon>
    </lineage>
</organism>
<name>V5SG63_9HYPH</name>
<dbReference type="HOGENOM" id="CLU_2369064_0_0_5"/>
<dbReference type="OrthoDB" id="7933715at2"/>
<keyword evidence="2" id="KW-0472">Membrane</keyword>
<feature type="region of interest" description="Disordered" evidence="1">
    <location>
        <begin position="30"/>
        <end position="69"/>
    </location>
</feature>
<feature type="signal peptide" evidence="3">
    <location>
        <begin position="1"/>
        <end position="28"/>
    </location>
</feature>
<evidence type="ECO:0000313" key="5">
    <source>
        <dbReference type="Proteomes" id="UP000018542"/>
    </source>
</evidence>
<keyword evidence="3" id="KW-0732">Signal</keyword>
<dbReference type="AlphaFoldDB" id="V5SG63"/>
<gene>
    <name evidence="4" type="ORF">W911_02340</name>
</gene>
<feature type="compositionally biased region" description="Basic residues" evidence="1">
    <location>
        <begin position="53"/>
        <end position="68"/>
    </location>
</feature>
<feature type="transmembrane region" description="Helical" evidence="2">
    <location>
        <begin position="73"/>
        <end position="93"/>
    </location>
</feature>
<evidence type="ECO:0000313" key="4">
    <source>
        <dbReference type="EMBL" id="AHB49851.1"/>
    </source>
</evidence>
<keyword evidence="5" id="KW-1185">Reference proteome</keyword>
<dbReference type="KEGG" id="hni:W911_02340"/>
<evidence type="ECO:0000256" key="2">
    <source>
        <dbReference type="SAM" id="Phobius"/>
    </source>
</evidence>
<evidence type="ECO:0000256" key="3">
    <source>
        <dbReference type="SAM" id="SignalP"/>
    </source>
</evidence>
<reference evidence="4 5" key="1">
    <citation type="journal article" date="2014" name="Genome Announc.">
        <title>Complete Genome Sequence of Hyphomicrobium nitrativorans Strain NL23, a Denitrifying Bacterium Isolated from Biofilm of a Methanol-Fed Denitrification System Treating Seawater at the Montreal Biodome.</title>
        <authorList>
            <person name="Martineau C."/>
            <person name="Villeneuve C."/>
            <person name="Mauffrey F."/>
            <person name="Villemur R."/>
        </authorList>
    </citation>
    <scope>NUCLEOTIDE SEQUENCE [LARGE SCALE GENOMIC DNA]</scope>
    <source>
        <strain evidence="4">NL23</strain>
    </source>
</reference>
<protein>
    <submittedName>
        <fullName evidence="4">Uncharacterized protein</fullName>
    </submittedName>
</protein>
<dbReference type="Proteomes" id="UP000018542">
    <property type="component" value="Chromosome"/>
</dbReference>
<evidence type="ECO:0000256" key="1">
    <source>
        <dbReference type="SAM" id="MobiDB-lite"/>
    </source>
</evidence>
<accession>V5SG63</accession>
<dbReference type="PATRIC" id="fig|1029756.8.peg.498"/>
<proteinExistence type="predicted"/>
<feature type="chain" id="PRO_5004741624" evidence="3">
    <location>
        <begin position="29"/>
        <end position="95"/>
    </location>
</feature>
<dbReference type="RefSeq" id="WP_023785895.1">
    <property type="nucleotide sequence ID" value="NC_022997.1"/>
</dbReference>
<keyword evidence="2" id="KW-1133">Transmembrane helix</keyword>